<dbReference type="EMBL" id="JAJPPU010000001">
    <property type="protein sequence ID" value="MCD8472055.1"/>
    <property type="molecule type" value="Genomic_DNA"/>
</dbReference>
<evidence type="ECO:0000313" key="2">
    <source>
        <dbReference type="EMBL" id="MCD8472055.1"/>
    </source>
</evidence>
<dbReference type="RefSeq" id="WP_081755434.1">
    <property type="nucleotide sequence ID" value="NZ_CP053627.1"/>
</dbReference>
<organism evidence="2 3">
    <name type="scientific">Xylella taiwanensis</name>
    <dbReference type="NCBI Taxonomy" id="1444770"/>
    <lineage>
        <taxon>Bacteria</taxon>
        <taxon>Pseudomonadati</taxon>
        <taxon>Pseudomonadota</taxon>
        <taxon>Gammaproteobacteria</taxon>
        <taxon>Lysobacterales</taxon>
        <taxon>Lysobacteraceae</taxon>
        <taxon>Xylella</taxon>
    </lineage>
</organism>
<dbReference type="GeneID" id="300797116"/>
<protein>
    <recommendedName>
        <fullName evidence="1">D-isomer specific 2-hydroxyacid dehydrogenase catalytic domain-containing protein</fullName>
    </recommendedName>
</protein>
<dbReference type="Proteomes" id="UP001430701">
    <property type="component" value="Unassembled WGS sequence"/>
</dbReference>
<dbReference type="InterPro" id="IPR006139">
    <property type="entry name" value="D-isomer_2_OHA_DH_cat_dom"/>
</dbReference>
<comment type="caution">
    <text evidence="2">The sequence shown here is derived from an EMBL/GenBank/DDBJ whole genome shotgun (WGS) entry which is preliminary data.</text>
</comment>
<proteinExistence type="predicted"/>
<evidence type="ECO:0000313" key="3">
    <source>
        <dbReference type="Proteomes" id="UP001430701"/>
    </source>
</evidence>
<keyword evidence="3" id="KW-1185">Reference proteome</keyword>
<gene>
    <name evidence="2" type="ORF">LPH55_00870</name>
</gene>
<dbReference type="Gene3D" id="3.40.50.720">
    <property type="entry name" value="NAD(P)-binding Rossmann-like Domain"/>
    <property type="match status" value="2"/>
</dbReference>
<reference evidence="2" key="1">
    <citation type="submission" date="2021-11" db="EMBL/GenBank/DDBJ databases">
        <title>Genome sequence of Xylella taiwanensis PLS432.</title>
        <authorList>
            <person name="Weng L.-W."/>
            <person name="Su C.-C."/>
            <person name="Tsai C.-W."/>
            <person name="Kuo C.-H."/>
        </authorList>
    </citation>
    <scope>NUCLEOTIDE SEQUENCE</scope>
    <source>
        <strain evidence="2">PLS432</strain>
    </source>
</reference>
<sequence>MIWHEKITEKTAKKLKECKIAVRFGIGYDQVDYEAIRKHGVEFANNLSYCIDEVADTALSMILDGCRQVSRHN</sequence>
<dbReference type="SUPFAM" id="SSF52283">
    <property type="entry name" value="Formate/glycerate dehydrogenase catalytic domain-like"/>
    <property type="match status" value="1"/>
</dbReference>
<dbReference type="Pfam" id="PF00389">
    <property type="entry name" value="2-Hacid_dh"/>
    <property type="match status" value="1"/>
</dbReference>
<accession>A0ABS8TQB9</accession>
<feature type="domain" description="D-isomer specific 2-hydroxyacid dehydrogenase catalytic" evidence="1">
    <location>
        <begin position="5"/>
        <end position="58"/>
    </location>
</feature>
<name>A0ABS8TQB9_9GAMM</name>
<evidence type="ECO:0000259" key="1">
    <source>
        <dbReference type="Pfam" id="PF00389"/>
    </source>
</evidence>